<dbReference type="PANTHER" id="PTHR14344:SF3">
    <property type="entry name" value="WD REPEAT-CONTAINING PROTEIN 6"/>
    <property type="match status" value="1"/>
</dbReference>
<evidence type="ECO:0000256" key="7">
    <source>
        <dbReference type="PROSITE-ProRule" id="PRU00221"/>
    </source>
</evidence>
<dbReference type="AlphaFoldDB" id="A0A0F4YPY7"/>
<dbReference type="RefSeq" id="XP_013326295.1">
    <property type="nucleotide sequence ID" value="XM_013470841.1"/>
</dbReference>
<dbReference type="InterPro" id="IPR015943">
    <property type="entry name" value="WD40/YVTN_repeat-like_dom_sf"/>
</dbReference>
<dbReference type="SUPFAM" id="SSF50978">
    <property type="entry name" value="WD40 repeat-like"/>
    <property type="match status" value="3"/>
</dbReference>
<comment type="caution">
    <text evidence="8">The sequence shown here is derived from an EMBL/GenBank/DDBJ whole genome shotgun (WGS) entry which is preliminary data.</text>
</comment>
<sequence>MSLSLEVRHNAASHVDTCLPITGLKELQFGAETLLLQGQGPFAVLLDATSGRLLSKLRTFQRNNVHGFIVNAQNSHDESAYTARVLVWGGHSLRIVDLVGQKNGQAGLLQASLSAATAEYAAPDWIFDACASHGDDKEKTFAYLVTAHNAVLSLEVTEKASRDSYPNRVHLRQLATSVKSILYSADILALSPGHVLVAAGTVFGEIIVWSCFPTSNEEDGTPNAVTSIHHFFTGHEGSIFGVNISPEIPCLREGKPGRLLASCSDDRTIRIWDISNCCHASPTDPSAYSTDGFELRSTGFGRTAADGPTLGSETCLTKEWGHTARIWGVHFLAPVAGQPKQLNLVSRGEDATCQLWTLEWDVMASDATRFRLRNVSTLHQHAGKHIWSLTILEGGTTSPVIYTGGADGAVRAFQLASPMDISLQSGYSTRVLMKAANSQVQTDAKLRGFAFVAPDCFITSSLAGALQLGWIDARSLDPNENKPHICWETLLEGDDHLRSMALMSTLPSRGLAVIGNGNGLIRLYNHRTRSLVDLAHETRPMGLFIFDQGADACGFLVTYPTFDLADLLIVKDITAAAPQVEQNKLVLPRTFQVSRVAAVCGGQYLMMGSKVGALAIYDVGVRGEVLHPLWCIRRVHGESAVTCILRIPVDEAEGPAAEYLLTCGRDANYCVHVLERTEEGSVRLRTVHRSSSSFSPNIEGAYFDASTNDLMLYGYRCNYFILWNESTQTELMSFDCGGAHRNWAFYPYADVFGGVGVYIWNQAASFHAIVTQSASHRPLRAGGHGREIKDMAIANAVDGTGGPLIATGAEDTTVRIFTPTIKASNDAPWGSFRCTRVLNKHRTGLQQVTWSRDGRFLFTSGGFEEFFVWRVSTIPVFGTAAVLEASSPKDDPKSDLRVTSFDVLEVEAPDDCFLLCLAYSNSTVKVFFYSSSATSQTFYLLGRGTYTTNCPTQARFLTLNSSTYLITCATDGQLAIWCLDSVLDGFESREDGSMAIKPTFSPETATAETISWQSHHTIHSSSIKSLEMMKIAENCAVFVGGGDDNALSISVLRMVHDGPSIRTISIPDAHASAITTIKTLRLQPAIQGQSSTEILLASSGNDHRIKIWSISVDAEKAEANDVEAVRIVQRLDRYSPVADISSMDILHRTDTDADMGLLMNVCL</sequence>
<dbReference type="InterPro" id="IPR001680">
    <property type="entry name" value="WD40_rpt"/>
</dbReference>
<dbReference type="GO" id="GO:0005737">
    <property type="term" value="C:cytoplasm"/>
    <property type="evidence" value="ECO:0007669"/>
    <property type="project" value="UniProtKB-SubCell"/>
</dbReference>
<accession>A0A0F4YPY7</accession>
<dbReference type="PROSITE" id="PS00678">
    <property type="entry name" value="WD_REPEATS_1"/>
    <property type="match status" value="1"/>
</dbReference>
<evidence type="ECO:0000256" key="2">
    <source>
        <dbReference type="ARBA" id="ARBA00022490"/>
    </source>
</evidence>
<evidence type="ECO:0000313" key="9">
    <source>
        <dbReference type="Proteomes" id="UP000053958"/>
    </source>
</evidence>
<keyword evidence="9" id="KW-1185">Reference proteome</keyword>
<feature type="repeat" description="WD" evidence="7">
    <location>
        <begin position="232"/>
        <end position="276"/>
    </location>
</feature>
<dbReference type="GeneID" id="25318641"/>
<dbReference type="EMBL" id="LASV01000329">
    <property type="protein sequence ID" value="KKA19683.1"/>
    <property type="molecule type" value="Genomic_DNA"/>
</dbReference>
<proteinExistence type="inferred from homology"/>
<keyword evidence="5" id="KW-0677">Repeat</keyword>
<dbReference type="Pfam" id="PF00400">
    <property type="entry name" value="WD40"/>
    <property type="match status" value="1"/>
</dbReference>
<dbReference type="InterPro" id="IPR036322">
    <property type="entry name" value="WD40_repeat_dom_sf"/>
</dbReference>
<evidence type="ECO:0000256" key="4">
    <source>
        <dbReference type="ARBA" id="ARBA00022694"/>
    </source>
</evidence>
<dbReference type="InterPro" id="IPR019775">
    <property type="entry name" value="WD40_repeat_CS"/>
</dbReference>
<dbReference type="Proteomes" id="UP000053958">
    <property type="component" value="Unassembled WGS sequence"/>
</dbReference>
<evidence type="ECO:0000256" key="1">
    <source>
        <dbReference type="ARBA" id="ARBA00004496"/>
    </source>
</evidence>
<evidence type="ECO:0000256" key="6">
    <source>
        <dbReference type="ARBA" id="ARBA00038255"/>
    </source>
</evidence>
<dbReference type="PROSITE" id="PS50082">
    <property type="entry name" value="WD_REPEATS_2"/>
    <property type="match status" value="1"/>
</dbReference>
<keyword evidence="2" id="KW-0963">Cytoplasm</keyword>
<dbReference type="STRING" id="1408163.A0A0F4YPY7"/>
<keyword evidence="4" id="KW-0819">tRNA processing</keyword>
<reference evidence="8 9" key="1">
    <citation type="submission" date="2015-04" db="EMBL/GenBank/DDBJ databases">
        <authorList>
            <person name="Heijne W.H."/>
            <person name="Fedorova N.D."/>
            <person name="Nierman W.C."/>
            <person name="Vollebregt A.W."/>
            <person name="Zhao Z."/>
            <person name="Wu L."/>
            <person name="Kumar M."/>
            <person name="Stam H."/>
            <person name="van den Berg M.A."/>
            <person name="Pel H.J."/>
        </authorList>
    </citation>
    <scope>NUCLEOTIDE SEQUENCE [LARGE SCALE GENOMIC DNA]</scope>
    <source>
        <strain evidence="8 9">CBS 393.64</strain>
    </source>
</reference>
<dbReference type="PANTHER" id="PTHR14344">
    <property type="entry name" value="WD REPEAT PROTEIN"/>
    <property type="match status" value="1"/>
</dbReference>
<evidence type="ECO:0000313" key="8">
    <source>
        <dbReference type="EMBL" id="KKA19683.1"/>
    </source>
</evidence>
<protein>
    <submittedName>
        <fullName evidence="8">WD repeat protein</fullName>
    </submittedName>
</protein>
<dbReference type="Gene3D" id="2.130.10.10">
    <property type="entry name" value="YVTN repeat-like/Quinoprotein amine dehydrogenase"/>
    <property type="match status" value="4"/>
</dbReference>
<dbReference type="OrthoDB" id="5594999at2759"/>
<evidence type="ECO:0000256" key="5">
    <source>
        <dbReference type="ARBA" id="ARBA00022737"/>
    </source>
</evidence>
<comment type="similarity">
    <text evidence="6">Belongs to the WD repeat WDR6 family.</text>
</comment>
<dbReference type="PROSITE" id="PS50294">
    <property type="entry name" value="WD_REPEATS_REGION"/>
    <property type="match status" value="1"/>
</dbReference>
<evidence type="ECO:0000256" key="3">
    <source>
        <dbReference type="ARBA" id="ARBA00022574"/>
    </source>
</evidence>
<gene>
    <name evidence="8" type="ORF">T310_6339</name>
</gene>
<dbReference type="InterPro" id="IPR051973">
    <property type="entry name" value="tRNA_Anticodon_Mtase-Reg"/>
</dbReference>
<dbReference type="GO" id="GO:0030488">
    <property type="term" value="P:tRNA methylation"/>
    <property type="evidence" value="ECO:0007669"/>
    <property type="project" value="TreeGrafter"/>
</dbReference>
<organism evidence="8 9">
    <name type="scientific">Rasamsonia emersonii (strain ATCC 16479 / CBS 393.64 / IMI 116815)</name>
    <dbReference type="NCBI Taxonomy" id="1408163"/>
    <lineage>
        <taxon>Eukaryota</taxon>
        <taxon>Fungi</taxon>
        <taxon>Dikarya</taxon>
        <taxon>Ascomycota</taxon>
        <taxon>Pezizomycotina</taxon>
        <taxon>Eurotiomycetes</taxon>
        <taxon>Eurotiomycetidae</taxon>
        <taxon>Eurotiales</taxon>
        <taxon>Trichocomaceae</taxon>
        <taxon>Rasamsonia</taxon>
    </lineage>
</organism>
<keyword evidence="3 7" id="KW-0853">WD repeat</keyword>
<comment type="subcellular location">
    <subcellularLocation>
        <location evidence="1">Cytoplasm</location>
    </subcellularLocation>
</comment>
<name>A0A0F4YPY7_RASE3</name>
<dbReference type="SMART" id="SM00320">
    <property type="entry name" value="WD40"/>
    <property type="match status" value="7"/>
</dbReference>